<dbReference type="AlphaFoldDB" id="A0A4V2V1H3"/>
<keyword evidence="2" id="KW-1185">Reference proteome</keyword>
<protein>
    <submittedName>
        <fullName evidence="1">Uncharacterized protein</fullName>
    </submittedName>
</protein>
<accession>A0A4V2V1H3</accession>
<dbReference type="Proteomes" id="UP000295717">
    <property type="component" value="Unassembled WGS sequence"/>
</dbReference>
<proteinExistence type="predicted"/>
<gene>
    <name evidence="1" type="ORF">EDC35_10465</name>
</gene>
<evidence type="ECO:0000313" key="2">
    <source>
        <dbReference type="Proteomes" id="UP000295717"/>
    </source>
</evidence>
<dbReference type="RefSeq" id="WP_132976822.1">
    <property type="nucleotide sequence ID" value="NZ_SMAO01000004.1"/>
</dbReference>
<dbReference type="EMBL" id="SMAO01000004">
    <property type="protein sequence ID" value="TCT21212.1"/>
    <property type="molecule type" value="Genomic_DNA"/>
</dbReference>
<organism evidence="1 2">
    <name type="scientific">Thiobaca trueperi</name>
    <dbReference type="NCBI Taxonomy" id="127458"/>
    <lineage>
        <taxon>Bacteria</taxon>
        <taxon>Pseudomonadati</taxon>
        <taxon>Pseudomonadota</taxon>
        <taxon>Gammaproteobacteria</taxon>
        <taxon>Chromatiales</taxon>
        <taxon>Chromatiaceae</taxon>
        <taxon>Thiobaca</taxon>
    </lineage>
</organism>
<name>A0A4V2V1H3_9GAMM</name>
<evidence type="ECO:0000313" key="1">
    <source>
        <dbReference type="EMBL" id="TCT21212.1"/>
    </source>
</evidence>
<sequence length="98" mass="11170">MRLPPKDDPQGDMEGRLPLEDVLTVLRRHDVSVTTEASCLDGAVCCTLISEDVSEVQFLSDPVGGVMVKYLARKFEIETVEFYYFRQLDAQRERPPLH</sequence>
<comment type="caution">
    <text evidence="1">The sequence shown here is derived from an EMBL/GenBank/DDBJ whole genome shotgun (WGS) entry which is preliminary data.</text>
</comment>
<reference evidence="1 2" key="1">
    <citation type="submission" date="2019-03" db="EMBL/GenBank/DDBJ databases">
        <title>Genomic Encyclopedia of Type Strains, Phase IV (KMG-IV): sequencing the most valuable type-strain genomes for metagenomic binning, comparative biology and taxonomic classification.</title>
        <authorList>
            <person name="Goeker M."/>
        </authorList>
    </citation>
    <scope>NUCLEOTIDE SEQUENCE [LARGE SCALE GENOMIC DNA]</scope>
    <source>
        <strain evidence="1 2">DSM 13587</strain>
    </source>
</reference>